<dbReference type="PIRSF" id="PIRSF001549">
    <property type="entry name" value="His-tRNA_synth"/>
    <property type="match status" value="1"/>
</dbReference>
<feature type="domain" description="Aminoacyl-transfer RNA synthetases class-II family profile" evidence="10">
    <location>
        <begin position="13"/>
        <end position="328"/>
    </location>
</feature>
<dbReference type="Pfam" id="PF03129">
    <property type="entry name" value="HGTP_anticodon"/>
    <property type="match status" value="1"/>
</dbReference>
<evidence type="ECO:0000259" key="10">
    <source>
        <dbReference type="PROSITE" id="PS50862"/>
    </source>
</evidence>
<dbReference type="CDD" id="cd00773">
    <property type="entry name" value="HisRS-like_core"/>
    <property type="match status" value="1"/>
</dbReference>
<dbReference type="InterPro" id="IPR041715">
    <property type="entry name" value="HisRS-like_core"/>
</dbReference>
<comment type="subunit">
    <text evidence="8">Homodimer.</text>
</comment>
<dbReference type="InterPro" id="IPR004154">
    <property type="entry name" value="Anticodon-bd"/>
</dbReference>
<feature type="binding site" evidence="9">
    <location>
        <position position="132"/>
    </location>
    <ligand>
        <name>L-histidine</name>
        <dbReference type="ChEBI" id="CHEBI:57595"/>
    </ligand>
</feature>
<dbReference type="InterPro" id="IPR033656">
    <property type="entry name" value="HisRS_anticodon"/>
</dbReference>
<feature type="binding site" evidence="9">
    <location>
        <begin position="84"/>
        <end position="86"/>
    </location>
    <ligand>
        <name>L-histidine</name>
        <dbReference type="ChEBI" id="CHEBI:57595"/>
    </ligand>
</feature>
<dbReference type="PANTHER" id="PTHR43707:SF1">
    <property type="entry name" value="HISTIDINE--TRNA LIGASE, MITOCHONDRIAL-RELATED"/>
    <property type="match status" value="1"/>
</dbReference>
<dbReference type="GO" id="GO:0005737">
    <property type="term" value="C:cytoplasm"/>
    <property type="evidence" value="ECO:0007669"/>
    <property type="project" value="UniProtKB-SubCell"/>
</dbReference>
<feature type="binding site" evidence="9">
    <location>
        <position position="270"/>
    </location>
    <ligand>
        <name>L-histidine</name>
        <dbReference type="ChEBI" id="CHEBI:57595"/>
    </ligand>
</feature>
<comment type="catalytic activity">
    <reaction evidence="7 8">
        <text>tRNA(His) + L-histidine + ATP = L-histidyl-tRNA(His) + AMP + diphosphate + H(+)</text>
        <dbReference type="Rhea" id="RHEA:17313"/>
        <dbReference type="Rhea" id="RHEA-COMP:9665"/>
        <dbReference type="Rhea" id="RHEA-COMP:9689"/>
        <dbReference type="ChEBI" id="CHEBI:15378"/>
        <dbReference type="ChEBI" id="CHEBI:30616"/>
        <dbReference type="ChEBI" id="CHEBI:33019"/>
        <dbReference type="ChEBI" id="CHEBI:57595"/>
        <dbReference type="ChEBI" id="CHEBI:78442"/>
        <dbReference type="ChEBI" id="CHEBI:78527"/>
        <dbReference type="ChEBI" id="CHEBI:456215"/>
        <dbReference type="EC" id="6.1.1.21"/>
    </reaction>
</comment>
<dbReference type="Proteomes" id="UP000564033">
    <property type="component" value="Unassembled WGS sequence"/>
</dbReference>
<dbReference type="SUPFAM" id="SSF52954">
    <property type="entry name" value="Class II aaRS ABD-related"/>
    <property type="match status" value="1"/>
</dbReference>
<dbReference type="GO" id="GO:0004821">
    <property type="term" value="F:histidine-tRNA ligase activity"/>
    <property type="evidence" value="ECO:0007669"/>
    <property type="project" value="UniProtKB-UniRule"/>
</dbReference>
<evidence type="ECO:0000256" key="9">
    <source>
        <dbReference type="PIRSR" id="PIRSR001549-1"/>
    </source>
</evidence>
<dbReference type="InterPro" id="IPR045864">
    <property type="entry name" value="aa-tRNA-synth_II/BPL/LPL"/>
</dbReference>
<comment type="caution">
    <text evidence="11">The sequence shown here is derived from an EMBL/GenBank/DDBJ whole genome shotgun (WGS) entry which is preliminary data.</text>
</comment>
<name>A0A847VDN5_9BACT</name>
<dbReference type="EC" id="6.1.1.21" evidence="8"/>
<keyword evidence="6 8" id="KW-0030">Aminoacyl-tRNA synthetase</keyword>
<accession>A0A847VDN5</accession>
<feature type="binding site" evidence="9">
    <location>
        <position position="128"/>
    </location>
    <ligand>
        <name>L-histidine</name>
        <dbReference type="ChEBI" id="CHEBI:57595"/>
    </ligand>
</feature>
<dbReference type="EMBL" id="JAAZIL010000064">
    <property type="protein sequence ID" value="NLZ24618.1"/>
    <property type="molecule type" value="Genomic_DNA"/>
</dbReference>
<gene>
    <name evidence="8" type="primary">hisS</name>
    <name evidence="11" type="ORF">GX888_02665</name>
</gene>
<evidence type="ECO:0000256" key="3">
    <source>
        <dbReference type="ARBA" id="ARBA00022741"/>
    </source>
</evidence>
<dbReference type="PANTHER" id="PTHR43707">
    <property type="entry name" value="HISTIDYL-TRNA SYNTHETASE"/>
    <property type="match status" value="1"/>
</dbReference>
<evidence type="ECO:0000256" key="1">
    <source>
        <dbReference type="ARBA" id="ARBA00008226"/>
    </source>
</evidence>
<dbReference type="CDD" id="cd00859">
    <property type="entry name" value="HisRS_anticodon"/>
    <property type="match status" value="1"/>
</dbReference>
<sequence>MKKKILQTQPYKGTKDWYPEDLQERNFIFDTWIKVAQRYGYEEYDTPLLEEASLYRVKSGDEIANNQLYSFKDKGNREVAIRPEMTPSLARLVAKRKNELTFPLRWFNIGKYYRYERPQKGRNREFFQLNIDILGVSEISAEVEIIQYITDVMREFKAPKESYELRISSRDLLNYLFDEIIKVEKEMRKKLSRALDNYLKMEENLFKAYLEELGLNREQVEKILGFLNWEISDLKNIQNESKGAKQLVELFEILDRLNTPSVVFSPSIVRGLAYYTGIVLEMFEVKQGERPRAMFGGGRYDNLLEIFGKEKIPAFGLGWGDETTLNFLKYNNLLPQYSNNIDIFVCLMDNKLLTETLSLTSFLRSKDLNVLQQLKTIKLSKQIKYADRKKIPYIAILGEDELNKGVIQIKDMNSRNSFLIKKEDIIAKMNGS</sequence>
<evidence type="ECO:0000256" key="2">
    <source>
        <dbReference type="ARBA" id="ARBA00022598"/>
    </source>
</evidence>
<evidence type="ECO:0000256" key="5">
    <source>
        <dbReference type="ARBA" id="ARBA00022917"/>
    </source>
</evidence>
<keyword evidence="5 8" id="KW-0648">Protein biosynthesis</keyword>
<dbReference type="AlphaFoldDB" id="A0A847VDN5"/>
<protein>
    <recommendedName>
        <fullName evidence="8">Histidine--tRNA ligase</fullName>
        <ecNumber evidence="8">6.1.1.21</ecNumber>
    </recommendedName>
    <alternativeName>
        <fullName evidence="8">Histidyl-tRNA synthetase</fullName>
        <shortName evidence="8">HisRS</shortName>
    </alternativeName>
</protein>
<dbReference type="PROSITE" id="PS50862">
    <property type="entry name" value="AA_TRNA_LIGASE_II"/>
    <property type="match status" value="1"/>
</dbReference>
<dbReference type="InterPro" id="IPR006195">
    <property type="entry name" value="aa-tRNA-synth_II"/>
</dbReference>
<organism evidence="11 12">
    <name type="scientific">Candidatus Dojkabacteria bacterium</name>
    <dbReference type="NCBI Taxonomy" id="2099670"/>
    <lineage>
        <taxon>Bacteria</taxon>
        <taxon>Candidatus Dojkabacteria</taxon>
    </lineage>
</organism>
<feature type="binding site" evidence="9">
    <location>
        <begin position="274"/>
        <end position="275"/>
    </location>
    <ligand>
        <name>L-histidine</name>
        <dbReference type="ChEBI" id="CHEBI:57595"/>
    </ligand>
</feature>
<keyword evidence="8" id="KW-0963">Cytoplasm</keyword>
<dbReference type="GO" id="GO:0005524">
    <property type="term" value="F:ATP binding"/>
    <property type="evidence" value="ECO:0007669"/>
    <property type="project" value="UniProtKB-UniRule"/>
</dbReference>
<evidence type="ECO:0000313" key="12">
    <source>
        <dbReference type="Proteomes" id="UP000564033"/>
    </source>
</evidence>
<dbReference type="Pfam" id="PF13393">
    <property type="entry name" value="tRNA-synt_His"/>
    <property type="match status" value="1"/>
</dbReference>
<dbReference type="Gene3D" id="3.30.930.10">
    <property type="entry name" value="Bira Bifunctional Protein, Domain 2"/>
    <property type="match status" value="1"/>
</dbReference>
<evidence type="ECO:0000256" key="8">
    <source>
        <dbReference type="HAMAP-Rule" id="MF_00127"/>
    </source>
</evidence>
<evidence type="ECO:0000256" key="6">
    <source>
        <dbReference type="ARBA" id="ARBA00023146"/>
    </source>
</evidence>
<evidence type="ECO:0000313" key="11">
    <source>
        <dbReference type="EMBL" id="NLZ24618.1"/>
    </source>
</evidence>
<keyword evidence="4 8" id="KW-0067">ATP-binding</keyword>
<keyword evidence="2 8" id="KW-0436">Ligase</keyword>
<dbReference type="GO" id="GO:0006427">
    <property type="term" value="P:histidyl-tRNA aminoacylation"/>
    <property type="evidence" value="ECO:0007669"/>
    <property type="project" value="UniProtKB-UniRule"/>
</dbReference>
<proteinExistence type="inferred from homology"/>
<feature type="binding site" evidence="9">
    <location>
        <position position="114"/>
    </location>
    <ligand>
        <name>L-histidine</name>
        <dbReference type="ChEBI" id="CHEBI:57595"/>
    </ligand>
</feature>
<comment type="subcellular location">
    <subcellularLocation>
        <location evidence="8">Cytoplasm</location>
    </subcellularLocation>
</comment>
<dbReference type="NCBIfam" id="TIGR00442">
    <property type="entry name" value="hisS"/>
    <property type="match status" value="1"/>
</dbReference>
<keyword evidence="3 8" id="KW-0547">Nucleotide-binding</keyword>
<evidence type="ECO:0000256" key="7">
    <source>
        <dbReference type="ARBA" id="ARBA00047639"/>
    </source>
</evidence>
<dbReference type="SUPFAM" id="SSF55681">
    <property type="entry name" value="Class II aaRS and biotin synthetases"/>
    <property type="match status" value="1"/>
</dbReference>
<dbReference type="InterPro" id="IPR015807">
    <property type="entry name" value="His-tRNA-ligase"/>
</dbReference>
<dbReference type="HAMAP" id="MF_00127">
    <property type="entry name" value="His_tRNA_synth"/>
    <property type="match status" value="1"/>
</dbReference>
<dbReference type="InterPro" id="IPR004516">
    <property type="entry name" value="HisRS/HisZ"/>
</dbReference>
<dbReference type="InterPro" id="IPR036621">
    <property type="entry name" value="Anticodon-bd_dom_sf"/>
</dbReference>
<comment type="similarity">
    <text evidence="1 8">Belongs to the class-II aminoacyl-tRNA synthetase family.</text>
</comment>
<dbReference type="Gene3D" id="3.40.50.800">
    <property type="entry name" value="Anticodon-binding domain"/>
    <property type="match status" value="1"/>
</dbReference>
<reference evidence="11 12" key="1">
    <citation type="journal article" date="2020" name="Biotechnol. Biofuels">
        <title>New insights from the biogas microbiome by comprehensive genome-resolved metagenomics of nearly 1600 species originating from multiple anaerobic digesters.</title>
        <authorList>
            <person name="Campanaro S."/>
            <person name="Treu L."/>
            <person name="Rodriguez-R L.M."/>
            <person name="Kovalovszki A."/>
            <person name="Ziels R.M."/>
            <person name="Maus I."/>
            <person name="Zhu X."/>
            <person name="Kougias P.G."/>
            <person name="Basile A."/>
            <person name="Luo G."/>
            <person name="Schluter A."/>
            <person name="Konstantinidis K.T."/>
            <person name="Angelidaki I."/>
        </authorList>
    </citation>
    <scope>NUCLEOTIDE SEQUENCE [LARGE SCALE GENOMIC DNA]</scope>
    <source>
        <strain evidence="11">AS19jrsBPTG_9</strain>
    </source>
</reference>
<evidence type="ECO:0000256" key="4">
    <source>
        <dbReference type="ARBA" id="ARBA00022840"/>
    </source>
</evidence>